<keyword evidence="4 9" id="KW-0808">Transferase</keyword>
<dbReference type="PROSITE" id="PS00189">
    <property type="entry name" value="LIPOYL"/>
    <property type="match status" value="1"/>
</dbReference>
<dbReference type="Pfam" id="PF02817">
    <property type="entry name" value="E3_binding"/>
    <property type="match status" value="1"/>
</dbReference>
<evidence type="ECO:0000256" key="4">
    <source>
        <dbReference type="ARBA" id="ARBA00022679"/>
    </source>
</evidence>
<evidence type="ECO:0000256" key="1">
    <source>
        <dbReference type="ARBA" id="ARBA00001938"/>
    </source>
</evidence>
<dbReference type="InterPro" id="IPR023213">
    <property type="entry name" value="CAT-like_dom_sf"/>
</dbReference>
<protein>
    <recommendedName>
        <fullName evidence="9">Dihydrolipoamide acetyltransferase component of pyruvate dehydrogenase complex</fullName>
        <ecNumber evidence="9">2.3.1.-</ecNumber>
    </recommendedName>
</protein>
<dbReference type="Gene3D" id="2.40.50.100">
    <property type="match status" value="1"/>
</dbReference>
<comment type="cofactor">
    <cofactor evidence="1 9">
        <name>(R)-lipoate</name>
        <dbReference type="ChEBI" id="CHEBI:83088"/>
    </cofactor>
</comment>
<dbReference type="PANTHER" id="PTHR43178">
    <property type="entry name" value="DIHYDROLIPOAMIDE ACETYLTRANSFERASE COMPONENT OF PYRUVATE DEHYDROGENASE COMPLEX"/>
    <property type="match status" value="1"/>
</dbReference>
<gene>
    <name evidence="13" type="ORF">SAMN05444398_1316</name>
</gene>
<dbReference type="Gene3D" id="3.30.559.10">
    <property type="entry name" value="Chloramphenicol acetyltransferase-like domain"/>
    <property type="match status" value="1"/>
</dbReference>
<dbReference type="GO" id="GO:0031405">
    <property type="term" value="F:lipoic acid binding"/>
    <property type="evidence" value="ECO:0007669"/>
    <property type="project" value="TreeGrafter"/>
</dbReference>
<dbReference type="PROSITE" id="PS51826">
    <property type="entry name" value="PSBD"/>
    <property type="match status" value="1"/>
</dbReference>
<dbReference type="Gene3D" id="4.10.320.10">
    <property type="entry name" value="E3-binding domain"/>
    <property type="match status" value="1"/>
</dbReference>
<dbReference type="FunFam" id="3.30.559.10:FF:000004">
    <property type="entry name" value="Acetyltransferase component of pyruvate dehydrogenase complex"/>
    <property type="match status" value="1"/>
</dbReference>
<dbReference type="EC" id="2.3.1.-" evidence="9"/>
<evidence type="ECO:0000259" key="12">
    <source>
        <dbReference type="PROSITE" id="PS51826"/>
    </source>
</evidence>
<evidence type="ECO:0000256" key="6">
    <source>
        <dbReference type="ARBA" id="ARBA00023315"/>
    </source>
</evidence>
<organism evidence="13 14">
    <name type="scientific">Roseovarius pacificus</name>
    <dbReference type="NCBI Taxonomy" id="337701"/>
    <lineage>
        <taxon>Bacteria</taxon>
        <taxon>Pseudomonadati</taxon>
        <taxon>Pseudomonadota</taxon>
        <taxon>Alphaproteobacteria</taxon>
        <taxon>Rhodobacterales</taxon>
        <taxon>Roseobacteraceae</taxon>
        <taxon>Roseovarius</taxon>
    </lineage>
</organism>
<dbReference type="Pfam" id="PF00198">
    <property type="entry name" value="2-oxoacid_dh"/>
    <property type="match status" value="1"/>
</dbReference>
<feature type="region of interest" description="Disordered" evidence="10">
    <location>
        <begin position="81"/>
        <end position="122"/>
    </location>
</feature>
<feature type="domain" description="Peripheral subunit-binding (PSBD)" evidence="12">
    <location>
        <begin position="131"/>
        <end position="168"/>
    </location>
</feature>
<dbReference type="OrthoDB" id="9805770at2"/>
<evidence type="ECO:0000259" key="11">
    <source>
        <dbReference type="PROSITE" id="PS50968"/>
    </source>
</evidence>
<dbReference type="InterPro" id="IPR050743">
    <property type="entry name" value="2-oxoacid_DH_E2_comp"/>
</dbReference>
<dbReference type="SUPFAM" id="SSF47005">
    <property type="entry name" value="Peripheral subunit-binding domain of 2-oxo acid dehydrogenase complex"/>
    <property type="match status" value="1"/>
</dbReference>
<evidence type="ECO:0000256" key="5">
    <source>
        <dbReference type="ARBA" id="ARBA00022823"/>
    </source>
</evidence>
<dbReference type="Pfam" id="PF00364">
    <property type="entry name" value="Biotin_lipoyl"/>
    <property type="match status" value="1"/>
</dbReference>
<sequence>MTNKIELRVPDIGDFKDVEIIEIPIGPGDTIKTDDTVIVLESDKATLDVPSDQAGKIVELKVAVGDTVSQGSVIALIESAEQAAPAEPAPAPEKPAPEPEIATPEAPKASPFPAAEPSALPAATPTDRLAHASPAIRKMARELGVTIGEVPGTGPHGRITRDDLTRFVKRVMSGTGAAPAAGPGFGGDLPPWPEVDFEAFGPVERVPLSRICKISGPSLARNAIVIPHVTNFEEADVTETEVFRKTANAEGPEAVKLTMLAFVVKACVSALKAYPEFNSSLDGDHVVVKKYYHIGVAADTPGGLVVPVIREADAKSLREIAGEMKDLAGKARTGKLGPKDMQGATFTISSLGGIGGTNFTPIINAPEVAILGMTRAAIQPKWDGAAFQPRLIQPMSLSWDHRVVDGVAAAKFLVHVRDVLSDFRRISL</sequence>
<reference evidence="13 14" key="1">
    <citation type="submission" date="2016-11" db="EMBL/GenBank/DDBJ databases">
        <authorList>
            <person name="Jaros S."/>
            <person name="Januszkiewicz K."/>
            <person name="Wedrychowicz H."/>
        </authorList>
    </citation>
    <scope>NUCLEOTIDE SEQUENCE [LARGE SCALE GENOMIC DNA]</scope>
    <source>
        <strain evidence="13 14">DSM 29589</strain>
    </source>
</reference>
<evidence type="ECO:0000256" key="2">
    <source>
        <dbReference type="ARBA" id="ARBA00007317"/>
    </source>
</evidence>
<dbReference type="InterPro" id="IPR011053">
    <property type="entry name" value="Single_hybrid_motif"/>
</dbReference>
<evidence type="ECO:0000313" key="14">
    <source>
        <dbReference type="Proteomes" id="UP000183974"/>
    </source>
</evidence>
<dbReference type="PROSITE" id="PS50968">
    <property type="entry name" value="BIOTINYL_LIPOYL"/>
    <property type="match status" value="1"/>
</dbReference>
<dbReference type="RefSeq" id="WP_073038129.1">
    <property type="nucleotide sequence ID" value="NZ_BMLR01000032.1"/>
</dbReference>
<evidence type="ECO:0000256" key="3">
    <source>
        <dbReference type="ARBA" id="ARBA00011484"/>
    </source>
</evidence>
<dbReference type="GO" id="GO:0005737">
    <property type="term" value="C:cytoplasm"/>
    <property type="evidence" value="ECO:0007669"/>
    <property type="project" value="TreeGrafter"/>
</dbReference>
<dbReference type="STRING" id="337701.SAMN05444398_1316"/>
<keyword evidence="14" id="KW-1185">Reference proteome</keyword>
<dbReference type="SUPFAM" id="SSF51230">
    <property type="entry name" value="Single hybrid motif"/>
    <property type="match status" value="1"/>
</dbReference>
<dbReference type="CDD" id="cd06849">
    <property type="entry name" value="lipoyl_domain"/>
    <property type="match status" value="1"/>
</dbReference>
<dbReference type="SUPFAM" id="SSF52777">
    <property type="entry name" value="CoA-dependent acyltransferases"/>
    <property type="match status" value="1"/>
</dbReference>
<keyword evidence="6 9" id="KW-0012">Acyltransferase</keyword>
<evidence type="ECO:0000313" key="13">
    <source>
        <dbReference type="EMBL" id="SHM66325.1"/>
    </source>
</evidence>
<dbReference type="InterPro" id="IPR001078">
    <property type="entry name" value="2-oxoacid_DH_actylTfrase"/>
</dbReference>
<dbReference type="AlphaFoldDB" id="A0A1M7KLQ6"/>
<dbReference type="PANTHER" id="PTHR43178:SF2">
    <property type="entry name" value="DIHYDROLIPOYLLYSINE-RESIDUE ACETYLTRANSFERASE COMPONENT OF PYRUVATE DEHYDROGENASE COMPLEX"/>
    <property type="match status" value="1"/>
</dbReference>
<dbReference type="InterPro" id="IPR000089">
    <property type="entry name" value="Biotin_lipoyl"/>
</dbReference>
<evidence type="ECO:0000256" key="8">
    <source>
        <dbReference type="ARBA" id="ARBA00048370"/>
    </source>
</evidence>
<dbReference type="GO" id="GO:0006086">
    <property type="term" value="P:pyruvate decarboxylation to acetyl-CoA"/>
    <property type="evidence" value="ECO:0007669"/>
    <property type="project" value="TreeGrafter"/>
</dbReference>
<comment type="catalytic activity">
    <reaction evidence="8">
        <text>N(6)-[(R)-dihydrolipoyl]-L-lysyl-[protein] + acetyl-CoA = N(6)-[(R)-S(8)-acetyldihydrolipoyl]-L-lysyl-[protein] + CoA</text>
        <dbReference type="Rhea" id="RHEA:17017"/>
        <dbReference type="Rhea" id="RHEA-COMP:10475"/>
        <dbReference type="Rhea" id="RHEA-COMP:10478"/>
        <dbReference type="ChEBI" id="CHEBI:57287"/>
        <dbReference type="ChEBI" id="CHEBI:57288"/>
        <dbReference type="ChEBI" id="CHEBI:83100"/>
        <dbReference type="ChEBI" id="CHEBI:83111"/>
        <dbReference type="EC" id="2.3.1.12"/>
    </reaction>
</comment>
<dbReference type="Proteomes" id="UP000183974">
    <property type="component" value="Unassembled WGS sequence"/>
</dbReference>
<dbReference type="EMBL" id="FRBR01000031">
    <property type="protein sequence ID" value="SHM66325.1"/>
    <property type="molecule type" value="Genomic_DNA"/>
</dbReference>
<dbReference type="InterPro" id="IPR003016">
    <property type="entry name" value="2-oxoA_DH_lipoyl-BS"/>
</dbReference>
<dbReference type="InterPro" id="IPR036625">
    <property type="entry name" value="E3-bd_dom_sf"/>
</dbReference>
<comment type="subunit">
    <text evidence="3">Forms a 24-polypeptide structural core with octahedral symmetry.</text>
</comment>
<evidence type="ECO:0000256" key="7">
    <source>
        <dbReference type="ARBA" id="ARBA00025211"/>
    </source>
</evidence>
<comment type="similarity">
    <text evidence="2 9">Belongs to the 2-oxoacid dehydrogenase family.</text>
</comment>
<keyword evidence="13" id="KW-0670">Pyruvate</keyword>
<evidence type="ECO:0000256" key="10">
    <source>
        <dbReference type="SAM" id="MobiDB-lite"/>
    </source>
</evidence>
<evidence type="ECO:0000256" key="9">
    <source>
        <dbReference type="RuleBase" id="RU003423"/>
    </source>
</evidence>
<accession>A0A1M7KLQ6</accession>
<dbReference type="InterPro" id="IPR004167">
    <property type="entry name" value="PSBD"/>
</dbReference>
<comment type="function">
    <text evidence="7">The pyruvate dehydrogenase complex catalyzes the overall conversion of pyruvate to acetyl-CoA and CO(2). It contains multiple copies of three enzymatic components: pyruvate dehydrogenase (E1), dihydrolipoamide acetyltransferase (E2) and lipoamide dehydrogenase (E3).</text>
</comment>
<proteinExistence type="inferred from homology"/>
<name>A0A1M7KLQ6_9RHOB</name>
<dbReference type="GO" id="GO:0004742">
    <property type="term" value="F:dihydrolipoyllysine-residue acetyltransferase activity"/>
    <property type="evidence" value="ECO:0007669"/>
    <property type="project" value="UniProtKB-EC"/>
</dbReference>
<keyword evidence="5 9" id="KW-0450">Lipoyl</keyword>
<feature type="domain" description="Lipoyl-binding" evidence="11">
    <location>
        <begin position="4"/>
        <end position="78"/>
    </location>
</feature>